<accession>A0A222WKL3</accession>
<dbReference type="PANTHER" id="PTHR31836">
    <property type="match status" value="1"/>
</dbReference>
<dbReference type="KEGG" id="pkb:B4V02_08130"/>
<keyword evidence="1 2" id="KW-0732">Signal</keyword>
<dbReference type="EMBL" id="CP020028">
    <property type="protein sequence ID" value="ASR46646.1"/>
    <property type="molecule type" value="Genomic_DNA"/>
</dbReference>
<dbReference type="InterPro" id="IPR049818">
    <property type="entry name" value="Expansin_EXLX1-like"/>
</dbReference>
<dbReference type="RefSeq" id="WP_094154419.1">
    <property type="nucleotide sequence ID" value="NZ_CP020028.1"/>
</dbReference>
<feature type="chain" id="PRO_5013075768" evidence="2">
    <location>
        <begin position="31"/>
        <end position="237"/>
    </location>
</feature>
<dbReference type="STRING" id="172713.GCA_001705305_05024"/>
<dbReference type="InterPro" id="IPR051477">
    <property type="entry name" value="Expansin_CellWall"/>
</dbReference>
<keyword evidence="4" id="KW-1185">Reference proteome</keyword>
<dbReference type="SUPFAM" id="SSF50685">
    <property type="entry name" value="Barwin-like endoglucanases"/>
    <property type="match status" value="1"/>
</dbReference>
<protein>
    <submittedName>
        <fullName evidence="3">Expansin-YoaJ</fullName>
    </submittedName>
</protein>
<dbReference type="Gene3D" id="2.60.40.760">
    <property type="entry name" value="Expansin, cellulose-binding-like domain"/>
    <property type="match status" value="1"/>
</dbReference>
<dbReference type="InterPro" id="IPR036749">
    <property type="entry name" value="Expansin_CBD_sf"/>
</dbReference>
<dbReference type="Gene3D" id="2.40.40.10">
    <property type="entry name" value="RlpA-like domain"/>
    <property type="match status" value="1"/>
</dbReference>
<evidence type="ECO:0000313" key="3">
    <source>
        <dbReference type="EMBL" id="ASR46646.1"/>
    </source>
</evidence>
<sequence>MQKKSALRKFKTVGVASLLSLVLFALPASAAWNDTYTGYATYTGSGYSGGALLLDPIPSDAKITALNPTQLNYNGIKAALAGAYLEVQGPKGKTTVYVTDLYPEGPSGALDLSPNAFSQIGNQIDGKINISWKVVKAPVTGNVSYRIKEGSSRWWAAIQVRNHKYPVLKMEVLQNGQWLNLEKQDYNHFLGNNLGNQPLKIRITDIRGVVLNDTIPALAENGSGGAYIVKGNVQFPN</sequence>
<proteinExistence type="predicted"/>
<organism evidence="3 4">
    <name type="scientific">Paenibacillus kribbensis</name>
    <dbReference type="NCBI Taxonomy" id="172713"/>
    <lineage>
        <taxon>Bacteria</taxon>
        <taxon>Bacillati</taxon>
        <taxon>Bacillota</taxon>
        <taxon>Bacilli</taxon>
        <taxon>Bacillales</taxon>
        <taxon>Paenibacillaceae</taxon>
        <taxon>Paenibacillus</taxon>
    </lineage>
</organism>
<reference evidence="3 4" key="1">
    <citation type="submission" date="2017-03" db="EMBL/GenBank/DDBJ databases">
        <title>Complete genome sequence of Paenibacillus Kribbensis producing bioflocculants.</title>
        <authorList>
            <person name="Lee H.-G."/>
            <person name="Oh H.-M."/>
        </authorList>
    </citation>
    <scope>NUCLEOTIDE SEQUENCE [LARGE SCALE GENOMIC DNA]</scope>
    <source>
        <strain evidence="3 4">AM49</strain>
    </source>
</reference>
<dbReference type="OrthoDB" id="5499927at2"/>
<dbReference type="PANTHER" id="PTHR31836:SF21">
    <property type="entry name" value="EXPANSIN-LIKE PROTEIN 7"/>
    <property type="match status" value="1"/>
</dbReference>
<dbReference type="AlphaFoldDB" id="A0A222WKL3"/>
<evidence type="ECO:0000313" key="4">
    <source>
        <dbReference type="Proteomes" id="UP000214666"/>
    </source>
</evidence>
<dbReference type="NCBIfam" id="NF041144">
    <property type="entry name" value="expansin_EXLX1"/>
    <property type="match status" value="1"/>
</dbReference>
<name>A0A222WKL3_9BACL</name>
<gene>
    <name evidence="3" type="ORF">B4V02_08130</name>
</gene>
<dbReference type="CDD" id="cd22272">
    <property type="entry name" value="DPBB_EXLX1-like"/>
    <property type="match status" value="1"/>
</dbReference>
<dbReference type="InterPro" id="IPR036908">
    <property type="entry name" value="RlpA-like_sf"/>
</dbReference>
<evidence type="ECO:0000256" key="1">
    <source>
        <dbReference type="ARBA" id="ARBA00022729"/>
    </source>
</evidence>
<feature type="signal peptide" evidence="2">
    <location>
        <begin position="1"/>
        <end position="30"/>
    </location>
</feature>
<dbReference type="Proteomes" id="UP000214666">
    <property type="component" value="Chromosome"/>
</dbReference>
<dbReference type="SUPFAM" id="SSF49590">
    <property type="entry name" value="PHL pollen allergen"/>
    <property type="match status" value="1"/>
</dbReference>
<evidence type="ECO:0000256" key="2">
    <source>
        <dbReference type="SAM" id="SignalP"/>
    </source>
</evidence>